<evidence type="ECO:0000259" key="3">
    <source>
        <dbReference type="PROSITE" id="PS50110"/>
    </source>
</evidence>
<dbReference type="GO" id="GO:0000160">
    <property type="term" value="P:phosphorelay signal transduction system"/>
    <property type="evidence" value="ECO:0007669"/>
    <property type="project" value="InterPro"/>
</dbReference>
<name>A0A1V6M306_9BACT</name>
<gene>
    <name evidence="4" type="ORF">BIY37_01760</name>
</gene>
<accession>A0A1V6M306</accession>
<dbReference type="Gene3D" id="3.40.50.2300">
    <property type="match status" value="1"/>
</dbReference>
<keyword evidence="1" id="KW-0597">Phosphoprotein</keyword>
<keyword evidence="5" id="KW-1185">Reference proteome</keyword>
<dbReference type="PROSITE" id="PS50110">
    <property type="entry name" value="RESPONSE_REGULATORY"/>
    <property type="match status" value="1"/>
</dbReference>
<dbReference type="PANTHER" id="PTHR44591">
    <property type="entry name" value="STRESS RESPONSE REGULATOR PROTEIN 1"/>
    <property type="match status" value="1"/>
</dbReference>
<dbReference type="AlphaFoldDB" id="A0A1V6M306"/>
<dbReference type="PANTHER" id="PTHR44591:SF3">
    <property type="entry name" value="RESPONSE REGULATORY DOMAIN-CONTAINING PROTEIN"/>
    <property type="match status" value="1"/>
</dbReference>
<dbReference type="InterPro" id="IPR050595">
    <property type="entry name" value="Bact_response_regulator"/>
</dbReference>
<dbReference type="Pfam" id="PF00072">
    <property type="entry name" value="Response_reg"/>
    <property type="match status" value="1"/>
</dbReference>
<feature type="domain" description="Response regulatory" evidence="3">
    <location>
        <begin position="5"/>
        <end position="119"/>
    </location>
</feature>
<evidence type="ECO:0000256" key="1">
    <source>
        <dbReference type="ARBA" id="ARBA00022553"/>
    </source>
</evidence>
<evidence type="ECO:0000313" key="5">
    <source>
        <dbReference type="Proteomes" id="UP000242219"/>
    </source>
</evidence>
<dbReference type="Proteomes" id="UP000242219">
    <property type="component" value="Unassembled WGS sequence"/>
</dbReference>
<dbReference type="SUPFAM" id="SSF52172">
    <property type="entry name" value="CheY-like"/>
    <property type="match status" value="1"/>
</dbReference>
<evidence type="ECO:0000313" key="4">
    <source>
        <dbReference type="EMBL" id="OQD46760.1"/>
    </source>
</evidence>
<proteinExistence type="predicted"/>
<organism evidence="4 5">
    <name type="scientific">Candidatus Brocadia sapporoensis</name>
    <dbReference type="NCBI Taxonomy" id="392547"/>
    <lineage>
        <taxon>Bacteria</taxon>
        <taxon>Pseudomonadati</taxon>
        <taxon>Planctomycetota</taxon>
        <taxon>Candidatus Brocadiia</taxon>
        <taxon>Candidatus Brocadiales</taxon>
        <taxon>Candidatus Brocadiaceae</taxon>
        <taxon>Candidatus Brocadia</taxon>
    </lineage>
</organism>
<dbReference type="RefSeq" id="WP_070066122.1">
    <property type="nucleotide sequence ID" value="NZ_MJUW02000021.1"/>
</dbReference>
<dbReference type="InterPro" id="IPR011006">
    <property type="entry name" value="CheY-like_superfamily"/>
</dbReference>
<dbReference type="EMBL" id="MJUW02000021">
    <property type="protein sequence ID" value="OQD46760.1"/>
    <property type="molecule type" value="Genomic_DNA"/>
</dbReference>
<dbReference type="CDD" id="cd00156">
    <property type="entry name" value="REC"/>
    <property type="match status" value="1"/>
</dbReference>
<comment type="caution">
    <text evidence="2">Lacks conserved residue(s) required for the propagation of feature annotation.</text>
</comment>
<protein>
    <recommendedName>
        <fullName evidence="3">Response regulatory domain-containing protein</fullName>
    </recommendedName>
</protein>
<dbReference type="SMART" id="SM00448">
    <property type="entry name" value="REC"/>
    <property type="match status" value="1"/>
</dbReference>
<comment type="caution">
    <text evidence="4">The sequence shown here is derived from an EMBL/GenBank/DDBJ whole genome shotgun (WGS) entry which is preliminary data.</text>
</comment>
<dbReference type="InterPro" id="IPR001789">
    <property type="entry name" value="Sig_transdc_resp-reg_receiver"/>
</dbReference>
<evidence type="ECO:0000256" key="2">
    <source>
        <dbReference type="PROSITE-ProRule" id="PRU00169"/>
    </source>
</evidence>
<sequence>MPSARILIVEDERQIVDTLRDLFEQNGYETEVALNKQVAVTILQERKMDLAIISTMVQEIPGVEILHEVRKIIPNIPIIVMSNQKSKRLELSFLKAGANIFVVKPLESIFILRTIENLLKACLTPSVTKKTRAYSKNKK</sequence>
<reference evidence="4 5" key="1">
    <citation type="journal article" date="2016" name="Genome Announc.">
        <title>Draft Genome Sequence of the Anaerobic Ammonium-Oxidizing Bacterium 'Candidatus Brocadia sp. 40'.</title>
        <authorList>
            <person name="Ali M."/>
            <person name="Haroon M.F."/>
            <person name="Narita Y."/>
            <person name="Zhang L."/>
            <person name="Rangel Shaw D."/>
            <person name="Okabe S."/>
            <person name="Saikaly P.E."/>
        </authorList>
    </citation>
    <scope>NUCLEOTIDE SEQUENCE [LARGE SCALE GENOMIC DNA]</scope>
    <source>
        <strain evidence="4 5">40</strain>
    </source>
</reference>